<evidence type="ECO:0000256" key="2">
    <source>
        <dbReference type="ARBA" id="ARBA00022679"/>
    </source>
</evidence>
<dbReference type="RefSeq" id="WP_091512550.1">
    <property type="nucleotide sequence ID" value="NZ_CBDQZW010000015.1"/>
</dbReference>
<keyword evidence="5" id="KW-1185">Reference proteome</keyword>
<dbReference type="Proteomes" id="UP000199025">
    <property type="component" value="Unassembled WGS sequence"/>
</dbReference>
<keyword evidence="2 4" id="KW-0808">Transferase</keyword>
<dbReference type="Gene3D" id="3.40.50.150">
    <property type="entry name" value="Vaccinia Virus protein VP39"/>
    <property type="match status" value="1"/>
</dbReference>
<dbReference type="PANTHER" id="PTHR43464:SF19">
    <property type="entry name" value="UBIQUINONE BIOSYNTHESIS O-METHYLTRANSFERASE, MITOCHONDRIAL"/>
    <property type="match status" value="1"/>
</dbReference>
<gene>
    <name evidence="4" type="ORF">SAMN05421835_11877</name>
</gene>
<evidence type="ECO:0000313" key="4">
    <source>
        <dbReference type="EMBL" id="SFK32921.1"/>
    </source>
</evidence>
<organism evidence="4 5">
    <name type="scientific">Amycolatopsis sacchari</name>
    <dbReference type="NCBI Taxonomy" id="115433"/>
    <lineage>
        <taxon>Bacteria</taxon>
        <taxon>Bacillati</taxon>
        <taxon>Actinomycetota</taxon>
        <taxon>Actinomycetes</taxon>
        <taxon>Pseudonocardiales</taxon>
        <taxon>Pseudonocardiaceae</taxon>
        <taxon>Amycolatopsis</taxon>
    </lineage>
</organism>
<accession>A0A1I3YNS0</accession>
<reference evidence="4 5" key="1">
    <citation type="submission" date="2016-10" db="EMBL/GenBank/DDBJ databases">
        <authorList>
            <person name="de Groot N.N."/>
        </authorList>
    </citation>
    <scope>NUCLEOTIDE SEQUENCE [LARGE SCALE GENOMIC DNA]</scope>
    <source>
        <strain evidence="4 5">DSM 44468</strain>
    </source>
</reference>
<dbReference type="EMBL" id="FORP01000018">
    <property type="protein sequence ID" value="SFK32921.1"/>
    <property type="molecule type" value="Genomic_DNA"/>
</dbReference>
<dbReference type="SUPFAM" id="SSF53335">
    <property type="entry name" value="S-adenosyl-L-methionine-dependent methyltransferases"/>
    <property type="match status" value="1"/>
</dbReference>
<dbReference type="GO" id="GO:0032259">
    <property type="term" value="P:methylation"/>
    <property type="evidence" value="ECO:0007669"/>
    <property type="project" value="UniProtKB-KW"/>
</dbReference>
<protein>
    <submittedName>
        <fullName evidence="4">Methyltransferase domain-containing protein</fullName>
    </submittedName>
</protein>
<dbReference type="PANTHER" id="PTHR43464">
    <property type="entry name" value="METHYLTRANSFERASE"/>
    <property type="match status" value="1"/>
</dbReference>
<name>A0A1I3YNS0_9PSEU</name>
<keyword evidence="1 4" id="KW-0489">Methyltransferase</keyword>
<sequence length="201" mass="22076">MPFDHNSHYHPLLLRHVPPGARRALDVGCGTGRFARRLAEAGLEVDAVDPDADVIAAARALGGGICYRQEDVTEAELGRYDFISCLASLHHMPFETVTKLRDALNPGGVLVVLGLAKPRSAADFAQWHVLSPPLNLLARAVVAAGERLNGGPDHTIAPRVRDWTMTMTQVRRESARLLPGSTVRPVLFWRYLLVYRLGWSA</sequence>
<evidence type="ECO:0000313" key="5">
    <source>
        <dbReference type="Proteomes" id="UP000199025"/>
    </source>
</evidence>
<dbReference type="STRING" id="115433.SAMN05421835_11877"/>
<dbReference type="OrthoDB" id="6064711at2"/>
<dbReference type="CDD" id="cd02440">
    <property type="entry name" value="AdoMet_MTases"/>
    <property type="match status" value="1"/>
</dbReference>
<evidence type="ECO:0000256" key="1">
    <source>
        <dbReference type="ARBA" id="ARBA00022603"/>
    </source>
</evidence>
<dbReference type="GO" id="GO:0010420">
    <property type="term" value="F:polyprenyldihydroxybenzoate methyltransferase activity"/>
    <property type="evidence" value="ECO:0007669"/>
    <property type="project" value="TreeGrafter"/>
</dbReference>
<dbReference type="InterPro" id="IPR029063">
    <property type="entry name" value="SAM-dependent_MTases_sf"/>
</dbReference>
<dbReference type="AlphaFoldDB" id="A0A1I3YNS0"/>
<dbReference type="Pfam" id="PF13489">
    <property type="entry name" value="Methyltransf_23"/>
    <property type="match status" value="1"/>
</dbReference>
<proteinExistence type="predicted"/>
<keyword evidence="3" id="KW-0949">S-adenosyl-L-methionine</keyword>
<evidence type="ECO:0000256" key="3">
    <source>
        <dbReference type="ARBA" id="ARBA00022691"/>
    </source>
</evidence>